<evidence type="ECO:0000256" key="1">
    <source>
        <dbReference type="ARBA" id="ARBA00005582"/>
    </source>
</evidence>
<evidence type="ECO:0000313" key="4">
    <source>
        <dbReference type="Proteomes" id="UP000643165"/>
    </source>
</evidence>
<protein>
    <submittedName>
        <fullName evidence="3">NUDIX hydrolase</fullName>
    </submittedName>
</protein>
<evidence type="ECO:0000313" key="3">
    <source>
        <dbReference type="EMBL" id="GIJ19668.1"/>
    </source>
</evidence>
<evidence type="ECO:0000259" key="2">
    <source>
        <dbReference type="PROSITE" id="PS51462"/>
    </source>
</evidence>
<dbReference type="PANTHER" id="PTHR43736:SF1">
    <property type="entry name" value="DIHYDRONEOPTERIN TRIPHOSPHATE DIPHOSPHATASE"/>
    <property type="match status" value="1"/>
</dbReference>
<keyword evidence="3" id="KW-0378">Hydrolase</keyword>
<dbReference type="PROSITE" id="PS51462">
    <property type="entry name" value="NUDIX"/>
    <property type="match status" value="1"/>
</dbReference>
<proteinExistence type="inferred from homology"/>
<dbReference type="GO" id="GO:0016787">
    <property type="term" value="F:hydrolase activity"/>
    <property type="evidence" value="ECO:0007669"/>
    <property type="project" value="UniProtKB-KW"/>
</dbReference>
<accession>A0ABQ4IPQ4</accession>
<dbReference type="InterPro" id="IPR015797">
    <property type="entry name" value="NUDIX_hydrolase-like_dom_sf"/>
</dbReference>
<keyword evidence="4" id="KW-1185">Reference proteome</keyword>
<organism evidence="3 4">
    <name type="scientific">Micromonospora lutea</name>
    <dbReference type="NCBI Taxonomy" id="419825"/>
    <lineage>
        <taxon>Bacteria</taxon>
        <taxon>Bacillati</taxon>
        <taxon>Actinomycetota</taxon>
        <taxon>Actinomycetes</taxon>
        <taxon>Micromonosporales</taxon>
        <taxon>Micromonosporaceae</taxon>
        <taxon>Micromonospora</taxon>
    </lineage>
</organism>
<dbReference type="CDD" id="cd03674">
    <property type="entry name" value="NUDIX_Hydrolase"/>
    <property type="match status" value="1"/>
</dbReference>
<feature type="domain" description="Nudix hydrolase" evidence="2">
    <location>
        <begin position="63"/>
        <end position="194"/>
    </location>
</feature>
<dbReference type="Gene3D" id="3.90.79.10">
    <property type="entry name" value="Nucleoside Triphosphate Pyrophosphohydrolase"/>
    <property type="match status" value="1"/>
</dbReference>
<dbReference type="Proteomes" id="UP000643165">
    <property type="component" value="Unassembled WGS sequence"/>
</dbReference>
<dbReference type="InterPro" id="IPR000086">
    <property type="entry name" value="NUDIX_hydrolase_dom"/>
</dbReference>
<comment type="similarity">
    <text evidence="1">Belongs to the Nudix hydrolase family.</text>
</comment>
<name>A0ABQ4IPQ4_9ACTN</name>
<gene>
    <name evidence="3" type="ORF">Vlu01_02920</name>
</gene>
<dbReference type="PANTHER" id="PTHR43736">
    <property type="entry name" value="ADP-RIBOSE PYROPHOSPHATASE"/>
    <property type="match status" value="1"/>
</dbReference>
<sequence length="204" mass="21311">MSTPPMVDESPRGDADGWTVLHADAVAVLTAWTPTSPDAAEATDRTLDLLSAGPIAMSREHRAGHVTASALVFDATGTQVLLCLHGKFHKWVQLGGHCESGDRTLAGAALREATEESGITGLSIDPTPIDVDVHPVACQGGSLHHDVRFAVFAPVGATERVSVESEALGWFPPEHLPQPLAGGTARLVTPGLAAFRRASPHPVS</sequence>
<dbReference type="Pfam" id="PF00293">
    <property type="entry name" value="NUDIX"/>
    <property type="match status" value="1"/>
</dbReference>
<dbReference type="SUPFAM" id="SSF55811">
    <property type="entry name" value="Nudix"/>
    <property type="match status" value="1"/>
</dbReference>
<dbReference type="EMBL" id="BOPB01000001">
    <property type="protein sequence ID" value="GIJ19668.1"/>
    <property type="molecule type" value="Genomic_DNA"/>
</dbReference>
<reference evidence="3 4" key="1">
    <citation type="submission" date="2021-01" db="EMBL/GenBank/DDBJ databases">
        <title>Whole genome shotgun sequence of Verrucosispora lutea NBRC 106530.</title>
        <authorList>
            <person name="Komaki H."/>
            <person name="Tamura T."/>
        </authorList>
    </citation>
    <scope>NUCLEOTIDE SEQUENCE [LARGE SCALE GENOMIC DNA]</scope>
    <source>
        <strain evidence="3 4">NBRC 106530</strain>
    </source>
</reference>
<comment type="caution">
    <text evidence="3">The sequence shown here is derived from an EMBL/GenBank/DDBJ whole genome shotgun (WGS) entry which is preliminary data.</text>
</comment>